<dbReference type="Proteomes" id="UP000274082">
    <property type="component" value="Chromosome 28"/>
</dbReference>
<evidence type="ECO:0000256" key="8">
    <source>
        <dbReference type="ARBA" id="ARBA00022763"/>
    </source>
</evidence>
<feature type="region of interest" description="Disordered" evidence="13">
    <location>
        <begin position="1"/>
        <end position="24"/>
    </location>
</feature>
<evidence type="ECO:0000256" key="1">
    <source>
        <dbReference type="ARBA" id="ARBA00010945"/>
    </source>
</evidence>
<dbReference type="PANTHER" id="PTHR11076">
    <property type="entry name" value="DNA REPAIR POLYMERASE UMUC / TRANSFERASE FAMILY MEMBER"/>
    <property type="match status" value="1"/>
</dbReference>
<dbReference type="AlphaFoldDB" id="A0A3Q8IEM0"/>
<evidence type="ECO:0000313" key="16">
    <source>
        <dbReference type="Proteomes" id="UP000274082"/>
    </source>
</evidence>
<evidence type="ECO:0000259" key="14">
    <source>
        <dbReference type="PROSITE" id="PS50173"/>
    </source>
</evidence>
<feature type="compositionally biased region" description="Acidic residues" evidence="13">
    <location>
        <begin position="682"/>
        <end position="691"/>
    </location>
</feature>
<feature type="domain" description="UmuC" evidence="14">
    <location>
        <begin position="233"/>
        <end position="424"/>
    </location>
</feature>
<feature type="region of interest" description="Disordered" evidence="13">
    <location>
        <begin position="36"/>
        <end position="134"/>
    </location>
</feature>
<evidence type="ECO:0000256" key="7">
    <source>
        <dbReference type="ARBA" id="ARBA00022723"/>
    </source>
</evidence>
<dbReference type="GO" id="GO:0006281">
    <property type="term" value="P:DNA repair"/>
    <property type="evidence" value="ECO:0007669"/>
    <property type="project" value="UniProtKB-KW"/>
</dbReference>
<dbReference type="InterPro" id="IPR043502">
    <property type="entry name" value="DNA/RNA_pol_sf"/>
</dbReference>
<accession>A0A3Q8IEM0</accession>
<feature type="compositionally biased region" description="Polar residues" evidence="13">
    <location>
        <begin position="713"/>
        <end position="728"/>
    </location>
</feature>
<dbReference type="Pfam" id="PF11799">
    <property type="entry name" value="IMS_C"/>
    <property type="match status" value="1"/>
</dbReference>
<dbReference type="FunFam" id="3.30.1490.100:FF:000004">
    <property type="entry name" value="DNA polymerase IV"/>
    <property type="match status" value="1"/>
</dbReference>
<dbReference type="InterPro" id="IPR050116">
    <property type="entry name" value="DNA_polymerase-Y"/>
</dbReference>
<dbReference type="VEuPathDB" id="TriTrypDB:LdBPK_281530.1"/>
<evidence type="ECO:0000256" key="4">
    <source>
        <dbReference type="ARBA" id="ARBA00022679"/>
    </source>
</evidence>
<dbReference type="Gene3D" id="3.40.1170.60">
    <property type="match status" value="1"/>
</dbReference>
<dbReference type="InterPro" id="IPR024728">
    <property type="entry name" value="PolY_HhH_motif"/>
</dbReference>
<dbReference type="InterPro" id="IPR017961">
    <property type="entry name" value="DNA_pol_Y-fam_little_finger"/>
</dbReference>
<feature type="compositionally biased region" description="Pro residues" evidence="13">
    <location>
        <begin position="50"/>
        <end position="65"/>
    </location>
</feature>
<keyword evidence="5" id="KW-0548">Nucleotidyltransferase</keyword>
<dbReference type="SUPFAM" id="SSF100879">
    <property type="entry name" value="Lesion bypass DNA polymerase (Y-family), little finger domain"/>
    <property type="match status" value="1"/>
</dbReference>
<evidence type="ECO:0000256" key="5">
    <source>
        <dbReference type="ARBA" id="ARBA00022695"/>
    </source>
</evidence>
<keyword evidence="7" id="KW-0479">Metal-binding</keyword>
<keyword evidence="10" id="KW-0239">DNA-directed DNA polymerase</keyword>
<evidence type="ECO:0000256" key="11">
    <source>
        <dbReference type="ARBA" id="ARBA00023204"/>
    </source>
</evidence>
<dbReference type="GO" id="GO:0003684">
    <property type="term" value="F:damaged DNA binding"/>
    <property type="evidence" value="ECO:0007669"/>
    <property type="project" value="InterPro"/>
</dbReference>
<dbReference type="InterPro" id="IPR043128">
    <property type="entry name" value="Rev_trsase/Diguanyl_cyclase"/>
</dbReference>
<dbReference type="GO" id="GO:0006260">
    <property type="term" value="P:DNA replication"/>
    <property type="evidence" value="ECO:0007669"/>
    <property type="project" value="UniProtKB-KW"/>
</dbReference>
<sequence>MSVEHGSSAPTRSPPSDVRAEDRHLLSLIHRRAALTATAVSPESPRTLSPVPPVPATPVRTPPTTPVLSTAHTPARGTTTSGINHEYSSNSSGRVKGCDNSAHSSAPASRGSSSRAAAPHGSLHSFFQPNPASTNATTAPKVVYFDDRKAGLRSAEKEKTEAIIKELSKNSSFYVNEERKAQQRQRQVERLLVKTRQYEASVRSHPDVFRQLRRDVADLEAIFETYRSFDSIYVHMDMDMFFAAVEMKKNPQYAEVPLGIGSMSMLSTTNYVARKYGVQSGMPGFIGMRLCPQLVIVPTDFAACRAESAKFKAVVREYDSDAQLLGMDEVMMCLDDYLAHHHMDVTTHAGRFDVAERVIEECRRRIAEATGLTVSAGIAPTPTLAKMASNYKKPNGQFAVRLFSREAVMNYLASIPVRQVPGIGKSRESVLAGLGIHTLGEVYEQRHRLFYILTRKTYEFLLASSIGIGGMYDSLEAAPSSSAGTTNGKTVAAVDGGSNEDDWGRKSVGHERTFYKLTNRMALQAIAYKNLRRSHETLAEEGLLCSQVVLKLKHRSFHVKQHSKSLNVYTDDHEVLRRALDELLMPVVDDFAEFRLLGVRLEKLRRRPRSDGTGGATALTVKSAAEAESNQLTLSHFFTRQLASTVHSVRRRQQQQQQQAFAQRKRPRGIGDGGAGDNSDAYLDDSDDEDGAVLIVSSESQLTDVEEVKGPAMSSTAPSPLSNLSTGSAAKPQKMRDEEVVGDDSADDNVFIVE</sequence>
<dbReference type="PANTHER" id="PTHR11076:SF33">
    <property type="entry name" value="DNA POLYMERASE KAPPA"/>
    <property type="match status" value="1"/>
</dbReference>
<dbReference type="InterPro" id="IPR001126">
    <property type="entry name" value="UmuC"/>
</dbReference>
<dbReference type="GO" id="GO:0042276">
    <property type="term" value="P:error-prone translesion synthesis"/>
    <property type="evidence" value="ECO:0007669"/>
    <property type="project" value="TreeGrafter"/>
</dbReference>
<keyword evidence="8" id="KW-0227">DNA damage</keyword>
<organism evidence="15 16">
    <name type="scientific">Leishmania donovani</name>
    <dbReference type="NCBI Taxonomy" id="5661"/>
    <lineage>
        <taxon>Eukaryota</taxon>
        <taxon>Discoba</taxon>
        <taxon>Euglenozoa</taxon>
        <taxon>Kinetoplastea</taxon>
        <taxon>Metakinetoplastina</taxon>
        <taxon>Trypanosomatida</taxon>
        <taxon>Trypanosomatidae</taxon>
        <taxon>Leishmaniinae</taxon>
        <taxon>Leishmania</taxon>
    </lineage>
</organism>
<dbReference type="InterPro" id="IPR036775">
    <property type="entry name" value="DNA_pol_Y-fam_lit_finger_sf"/>
</dbReference>
<feature type="region of interest" description="Disordered" evidence="13">
    <location>
        <begin position="648"/>
        <end position="754"/>
    </location>
</feature>
<feature type="compositionally biased region" description="Polar residues" evidence="13">
    <location>
        <begin position="68"/>
        <end position="93"/>
    </location>
</feature>
<evidence type="ECO:0000256" key="10">
    <source>
        <dbReference type="ARBA" id="ARBA00022932"/>
    </source>
</evidence>
<evidence type="ECO:0000256" key="13">
    <source>
        <dbReference type="SAM" id="MobiDB-lite"/>
    </source>
</evidence>
<dbReference type="GO" id="GO:0003887">
    <property type="term" value="F:DNA-directed DNA polymerase activity"/>
    <property type="evidence" value="ECO:0007669"/>
    <property type="project" value="UniProtKB-KW"/>
</dbReference>
<name>A0A3Q8IEM0_LEIDO</name>
<comment type="catalytic activity">
    <reaction evidence="12">
        <text>DNA(n) + a 2'-deoxyribonucleoside 5'-triphosphate = DNA(n+1) + diphosphate</text>
        <dbReference type="Rhea" id="RHEA:22508"/>
        <dbReference type="Rhea" id="RHEA-COMP:17339"/>
        <dbReference type="Rhea" id="RHEA-COMP:17340"/>
        <dbReference type="ChEBI" id="CHEBI:33019"/>
        <dbReference type="ChEBI" id="CHEBI:61560"/>
        <dbReference type="ChEBI" id="CHEBI:173112"/>
        <dbReference type="EC" id="2.7.7.7"/>
    </reaction>
</comment>
<gene>
    <name evidence="15" type="ORF">LdCL_280020000</name>
</gene>
<dbReference type="FunFam" id="3.40.1170.60:FF:000017">
    <property type="entry name" value="Putative DNA polymerase kappa"/>
    <property type="match status" value="1"/>
</dbReference>
<evidence type="ECO:0000256" key="9">
    <source>
        <dbReference type="ARBA" id="ARBA00022842"/>
    </source>
</evidence>
<keyword evidence="11" id="KW-0234">DNA repair</keyword>
<dbReference type="Pfam" id="PF00817">
    <property type="entry name" value="IMS"/>
    <property type="match status" value="1"/>
</dbReference>
<dbReference type="VEuPathDB" id="TriTrypDB:LdCL_280020000"/>
<dbReference type="InterPro" id="IPR022880">
    <property type="entry name" value="DNApol_IV"/>
</dbReference>
<keyword evidence="9" id="KW-0460">Magnesium</keyword>
<proteinExistence type="inferred from homology"/>
<protein>
    <recommendedName>
        <fullName evidence="3">DNA polymerase kappa</fullName>
        <ecNumber evidence="2">2.7.7.7</ecNumber>
    </recommendedName>
</protein>
<dbReference type="PROSITE" id="PS50173">
    <property type="entry name" value="UMUC"/>
    <property type="match status" value="1"/>
</dbReference>
<evidence type="ECO:0000256" key="3">
    <source>
        <dbReference type="ARBA" id="ARBA00016178"/>
    </source>
</evidence>
<evidence type="ECO:0000256" key="12">
    <source>
        <dbReference type="ARBA" id="ARBA00049244"/>
    </source>
</evidence>
<dbReference type="OrthoDB" id="263523at2759"/>
<evidence type="ECO:0000313" key="15">
    <source>
        <dbReference type="EMBL" id="AYU80304.1"/>
    </source>
</evidence>
<dbReference type="GO" id="GO:0005634">
    <property type="term" value="C:nucleus"/>
    <property type="evidence" value="ECO:0007669"/>
    <property type="project" value="TreeGrafter"/>
</dbReference>
<keyword evidence="6" id="KW-0235">DNA replication</keyword>
<dbReference type="CDD" id="cd03586">
    <property type="entry name" value="PolY_Pol_IV_kappa"/>
    <property type="match status" value="1"/>
</dbReference>
<dbReference type="Gene3D" id="3.30.70.270">
    <property type="match status" value="1"/>
</dbReference>
<dbReference type="VEuPathDB" id="TriTrypDB:LDHU3_28.1960"/>
<feature type="compositionally biased region" description="Polar residues" evidence="13">
    <location>
        <begin position="125"/>
        <end position="134"/>
    </location>
</feature>
<comment type="similarity">
    <text evidence="1">Belongs to the DNA polymerase type-Y family.</text>
</comment>
<evidence type="ECO:0000256" key="6">
    <source>
        <dbReference type="ARBA" id="ARBA00022705"/>
    </source>
</evidence>
<dbReference type="EMBL" id="CP029527">
    <property type="protein sequence ID" value="AYU80304.1"/>
    <property type="molecule type" value="Genomic_DNA"/>
</dbReference>
<dbReference type="Pfam" id="PF11798">
    <property type="entry name" value="IMS_HHH"/>
    <property type="match status" value="1"/>
</dbReference>
<dbReference type="GO" id="GO:0046872">
    <property type="term" value="F:metal ion binding"/>
    <property type="evidence" value="ECO:0007669"/>
    <property type="project" value="UniProtKB-KW"/>
</dbReference>
<dbReference type="Gene3D" id="3.30.1490.100">
    <property type="entry name" value="DNA polymerase, Y-family, little finger domain"/>
    <property type="match status" value="1"/>
</dbReference>
<evidence type="ECO:0000256" key="2">
    <source>
        <dbReference type="ARBA" id="ARBA00012417"/>
    </source>
</evidence>
<dbReference type="SUPFAM" id="SSF56672">
    <property type="entry name" value="DNA/RNA polymerases"/>
    <property type="match status" value="1"/>
</dbReference>
<keyword evidence="4" id="KW-0808">Transferase</keyword>
<dbReference type="EC" id="2.7.7.7" evidence="2"/>
<dbReference type="Gene3D" id="1.10.150.810">
    <property type="match status" value="2"/>
</dbReference>
<feature type="compositionally biased region" description="Low complexity" evidence="13">
    <location>
        <begin position="101"/>
        <end position="122"/>
    </location>
</feature>
<reference evidence="15 16" key="1">
    <citation type="journal article" date="2018" name="Sci. Rep.">
        <title>A complete Leishmania donovani reference genome identifies novel genetic variations associated with virulence.</title>
        <authorList>
            <person name="Lypaczewski P."/>
            <person name="Hoshizaki J."/>
            <person name="Zhang W.-W."/>
            <person name="McCall L.-I."/>
            <person name="Torcivia-Rodriguez J."/>
            <person name="Simonyan V."/>
            <person name="Kaur A."/>
            <person name="Dewar K."/>
            <person name="Matlashewski G."/>
        </authorList>
    </citation>
    <scope>NUCLEOTIDE SEQUENCE [LARGE SCALE GENOMIC DNA]</scope>
    <source>
        <strain evidence="15 16">LdCL</strain>
    </source>
</reference>
<feature type="compositionally biased region" description="Polar residues" evidence="13">
    <location>
        <begin position="38"/>
        <end position="47"/>
    </location>
</feature>
<keyword evidence="16" id="KW-1185">Reference proteome</keyword>